<feature type="domain" description="Peptidase S8/S53" evidence="6">
    <location>
        <begin position="168"/>
        <end position="389"/>
    </location>
</feature>
<dbReference type="InterPro" id="IPR015500">
    <property type="entry name" value="Peptidase_S8_subtilisin-rel"/>
</dbReference>
<feature type="non-terminal residue" evidence="7">
    <location>
        <position position="398"/>
    </location>
</feature>
<feature type="active site" description="Charge relay system" evidence="5">
    <location>
        <position position="226"/>
    </location>
</feature>
<comment type="caution">
    <text evidence="7">The sequence shown here is derived from an EMBL/GenBank/DDBJ whole genome shotgun (WGS) entry which is preliminary data.</text>
</comment>
<keyword evidence="4 5" id="KW-0720">Serine protease</keyword>
<evidence type="ECO:0000256" key="3">
    <source>
        <dbReference type="ARBA" id="ARBA00022801"/>
    </source>
</evidence>
<sequence>MKSTLLNLVFDLSDAFASLTARATGVGPRASFRSSRTAGILGFVGCLAFAASIPAIADDEWVTGELIVTLQPGVSVETINDRYGTTTLDSYEPAQLYLLFYDGSEEVLEHELDSDPDIRSADLNLVQETPEGVRQLILIAVGGEYVDYVDQSVTERIGLDLAHAVSRGAGITVAVVDGGVDPNHEALVGHLASDGWDFVDEDGDPTETANGIDDDGDSLIDEGFGHGTMVAGIVALVAPEATILPIRILDDEGRTTAFRVCKAIRYADDHGAKVINLSLGVPQRVDAIGFQLEEVGQSRALAVAGAGNENRSSPAYYPAADERAIMVAALDSMDVKAGFSDWGSKVELCAPGTGIRSAFPDGGWALGSGCSFATPFVSGAAALYLSAGLAQDAEQLRE</sequence>
<accession>A0A956RRM0</accession>
<dbReference type="InterPro" id="IPR050131">
    <property type="entry name" value="Peptidase_S8_subtilisin-like"/>
</dbReference>
<dbReference type="PANTHER" id="PTHR43806">
    <property type="entry name" value="PEPTIDASE S8"/>
    <property type="match status" value="1"/>
</dbReference>
<dbReference type="GO" id="GO:0006508">
    <property type="term" value="P:proteolysis"/>
    <property type="evidence" value="ECO:0007669"/>
    <property type="project" value="UniProtKB-KW"/>
</dbReference>
<feature type="active site" description="Charge relay system" evidence="5">
    <location>
        <position position="371"/>
    </location>
</feature>
<proteinExistence type="inferred from homology"/>
<keyword evidence="2 5" id="KW-0645">Protease</keyword>
<name>A0A956RRM0_UNCEI</name>
<reference evidence="7" key="1">
    <citation type="submission" date="2020-04" db="EMBL/GenBank/DDBJ databases">
        <authorList>
            <person name="Zhang T."/>
        </authorList>
    </citation>
    <scope>NUCLEOTIDE SEQUENCE</scope>
    <source>
        <strain evidence="7">HKST-UBA01</strain>
    </source>
</reference>
<feature type="active site" description="Charge relay system" evidence="5">
    <location>
        <position position="177"/>
    </location>
</feature>
<evidence type="ECO:0000256" key="2">
    <source>
        <dbReference type="ARBA" id="ARBA00022670"/>
    </source>
</evidence>
<dbReference type="PRINTS" id="PR00723">
    <property type="entry name" value="SUBTILISIN"/>
</dbReference>
<dbReference type="GO" id="GO:0004252">
    <property type="term" value="F:serine-type endopeptidase activity"/>
    <property type="evidence" value="ECO:0007669"/>
    <property type="project" value="UniProtKB-UniRule"/>
</dbReference>
<reference evidence="7" key="2">
    <citation type="journal article" date="2021" name="Microbiome">
        <title>Successional dynamics and alternative stable states in a saline activated sludge microbial community over 9 years.</title>
        <authorList>
            <person name="Wang Y."/>
            <person name="Ye J."/>
            <person name="Ju F."/>
            <person name="Liu L."/>
            <person name="Boyd J.A."/>
            <person name="Deng Y."/>
            <person name="Parks D.H."/>
            <person name="Jiang X."/>
            <person name="Yin X."/>
            <person name="Woodcroft B.J."/>
            <person name="Tyson G.W."/>
            <person name="Hugenholtz P."/>
            <person name="Polz M.F."/>
            <person name="Zhang T."/>
        </authorList>
    </citation>
    <scope>NUCLEOTIDE SEQUENCE</scope>
    <source>
        <strain evidence="7">HKST-UBA01</strain>
    </source>
</reference>
<dbReference type="SUPFAM" id="SSF52743">
    <property type="entry name" value="Subtilisin-like"/>
    <property type="match status" value="1"/>
</dbReference>
<dbReference type="Pfam" id="PF00082">
    <property type="entry name" value="Peptidase_S8"/>
    <property type="match status" value="1"/>
</dbReference>
<evidence type="ECO:0000259" key="6">
    <source>
        <dbReference type="Pfam" id="PF00082"/>
    </source>
</evidence>
<dbReference type="Gene3D" id="3.40.50.200">
    <property type="entry name" value="Peptidase S8/S53 domain"/>
    <property type="match status" value="1"/>
</dbReference>
<evidence type="ECO:0000256" key="4">
    <source>
        <dbReference type="ARBA" id="ARBA00022825"/>
    </source>
</evidence>
<dbReference type="InterPro" id="IPR036852">
    <property type="entry name" value="Peptidase_S8/S53_dom_sf"/>
</dbReference>
<evidence type="ECO:0000256" key="1">
    <source>
        <dbReference type="ARBA" id="ARBA00011073"/>
    </source>
</evidence>
<keyword evidence="3 5" id="KW-0378">Hydrolase</keyword>
<dbReference type="Proteomes" id="UP000697710">
    <property type="component" value="Unassembled WGS sequence"/>
</dbReference>
<comment type="similarity">
    <text evidence="1 5">Belongs to the peptidase S8 family.</text>
</comment>
<organism evidence="7 8">
    <name type="scientific">Eiseniibacteriota bacterium</name>
    <dbReference type="NCBI Taxonomy" id="2212470"/>
    <lineage>
        <taxon>Bacteria</taxon>
        <taxon>Candidatus Eiseniibacteriota</taxon>
    </lineage>
</organism>
<evidence type="ECO:0000256" key="5">
    <source>
        <dbReference type="PROSITE-ProRule" id="PRU01240"/>
    </source>
</evidence>
<dbReference type="AlphaFoldDB" id="A0A956RRM0"/>
<dbReference type="PROSITE" id="PS51892">
    <property type="entry name" value="SUBTILASE"/>
    <property type="match status" value="1"/>
</dbReference>
<gene>
    <name evidence="7" type="ORF">KC729_13800</name>
</gene>
<dbReference type="EMBL" id="JAGQHR010000467">
    <property type="protein sequence ID" value="MCA9728759.1"/>
    <property type="molecule type" value="Genomic_DNA"/>
</dbReference>
<evidence type="ECO:0000313" key="7">
    <source>
        <dbReference type="EMBL" id="MCA9728759.1"/>
    </source>
</evidence>
<evidence type="ECO:0000313" key="8">
    <source>
        <dbReference type="Proteomes" id="UP000697710"/>
    </source>
</evidence>
<dbReference type="InterPro" id="IPR000209">
    <property type="entry name" value="Peptidase_S8/S53_dom"/>
</dbReference>
<protein>
    <submittedName>
        <fullName evidence="7">S8 family serine peptidase</fullName>
    </submittedName>
</protein>
<dbReference type="PANTHER" id="PTHR43806:SF11">
    <property type="entry name" value="CEREVISIN-RELATED"/>
    <property type="match status" value="1"/>
</dbReference>